<organism evidence="2 3">
    <name type="scientific">Eubacterium oxidoreducens</name>
    <dbReference type="NCBI Taxonomy" id="1732"/>
    <lineage>
        <taxon>Bacteria</taxon>
        <taxon>Bacillati</taxon>
        <taxon>Bacillota</taxon>
        <taxon>Clostridia</taxon>
        <taxon>Eubacteriales</taxon>
        <taxon>Eubacteriaceae</taxon>
        <taxon>Eubacterium</taxon>
    </lineage>
</organism>
<sequence length="286" mass="32794">MKKIKVGFLGYGTRALDALMEHDGFEVQAFVAPRSRLCTDVYEAKHRYASVPFSIVKNNDELAQELDKHKDIACFLMNACPIILNEKVLQKMPIYNVHPGSLAYNRGHQPHLWTVLLGEKESEIVLHTVTTGIDEGEIIGREVCAIRREMNALDVLDCLEDQLPKLLDCLYQHIVNGTSAEQIVTGGEYRPVMRHEDYEVLLENIIKPSFTEEVLRKIRTRSMHHGAFFVYKKERVYIDRLLDEETINRHEGGSKPIVSLCGSVAILESANHRWVFHVNKREELDE</sequence>
<dbReference type="InterPro" id="IPR002376">
    <property type="entry name" value="Formyl_transf_N"/>
</dbReference>
<dbReference type="Pfam" id="PF00551">
    <property type="entry name" value="Formyl_trans_N"/>
    <property type="match status" value="1"/>
</dbReference>
<dbReference type="STRING" id="1732.SAMN02910417_00349"/>
<keyword evidence="2" id="KW-0808">Transferase</keyword>
<keyword evidence="3" id="KW-1185">Reference proteome</keyword>
<protein>
    <submittedName>
        <fullName evidence="2">Methionyl-tRNA formyltransferase</fullName>
    </submittedName>
</protein>
<dbReference type="SUPFAM" id="SSF53328">
    <property type="entry name" value="Formyltransferase"/>
    <property type="match status" value="1"/>
</dbReference>
<proteinExistence type="predicted"/>
<dbReference type="AlphaFoldDB" id="A0A1G6AAC0"/>
<dbReference type="EMBL" id="FMXR01000005">
    <property type="protein sequence ID" value="SDB05387.1"/>
    <property type="molecule type" value="Genomic_DNA"/>
</dbReference>
<dbReference type="InterPro" id="IPR036477">
    <property type="entry name" value="Formyl_transf_N_sf"/>
</dbReference>
<dbReference type="Proteomes" id="UP000199228">
    <property type="component" value="Unassembled WGS sequence"/>
</dbReference>
<name>A0A1G6AAC0_EUBOX</name>
<dbReference type="GO" id="GO:0016740">
    <property type="term" value="F:transferase activity"/>
    <property type="evidence" value="ECO:0007669"/>
    <property type="project" value="UniProtKB-KW"/>
</dbReference>
<reference evidence="2 3" key="1">
    <citation type="submission" date="2016-10" db="EMBL/GenBank/DDBJ databases">
        <authorList>
            <person name="de Groot N.N."/>
        </authorList>
    </citation>
    <scope>NUCLEOTIDE SEQUENCE [LARGE SCALE GENOMIC DNA]</scope>
    <source>
        <strain evidence="2 3">DSM 3217</strain>
    </source>
</reference>
<evidence type="ECO:0000259" key="1">
    <source>
        <dbReference type="Pfam" id="PF00551"/>
    </source>
</evidence>
<dbReference type="RefSeq" id="WP_090171605.1">
    <property type="nucleotide sequence ID" value="NZ_FMXR01000005.1"/>
</dbReference>
<dbReference type="Gene3D" id="3.40.50.12230">
    <property type="match status" value="1"/>
</dbReference>
<accession>A0A1G6AAC0</accession>
<gene>
    <name evidence="2" type="ORF">SAMN02910417_00349</name>
</gene>
<dbReference type="OrthoDB" id="9802815at2"/>
<evidence type="ECO:0000313" key="3">
    <source>
        <dbReference type="Proteomes" id="UP000199228"/>
    </source>
</evidence>
<evidence type="ECO:0000313" key="2">
    <source>
        <dbReference type="EMBL" id="SDB05387.1"/>
    </source>
</evidence>
<feature type="domain" description="Formyl transferase N-terminal" evidence="1">
    <location>
        <begin position="59"/>
        <end position="159"/>
    </location>
</feature>